<dbReference type="SMART" id="SM01332">
    <property type="entry name" value="Cyclin_C"/>
    <property type="match status" value="1"/>
</dbReference>
<dbReference type="AlphaFoldDB" id="A0A1Y2AZT0"/>
<dbReference type="InterPro" id="IPR039361">
    <property type="entry name" value="Cyclin"/>
</dbReference>
<dbReference type="Pfam" id="PF00134">
    <property type="entry name" value="Cyclin_N"/>
    <property type="match status" value="1"/>
</dbReference>
<dbReference type="InterPro" id="IPR036915">
    <property type="entry name" value="Cyclin-like_sf"/>
</dbReference>
<keyword evidence="3 5" id="KW-0195">Cyclin</keyword>
<feature type="domain" description="Cyclin C-terminal" evidence="8">
    <location>
        <begin position="375"/>
        <end position="491"/>
    </location>
</feature>
<dbReference type="EMBL" id="MCOG01000188">
    <property type="protein sequence ID" value="ORY28073.1"/>
    <property type="molecule type" value="Genomic_DNA"/>
</dbReference>
<evidence type="ECO:0000259" key="8">
    <source>
        <dbReference type="SMART" id="SM01332"/>
    </source>
</evidence>
<evidence type="ECO:0000256" key="4">
    <source>
        <dbReference type="ARBA" id="ARBA00023306"/>
    </source>
</evidence>
<dbReference type="OrthoDB" id="5590282at2759"/>
<dbReference type="FunFam" id="1.10.472.10:FF:000005">
    <property type="entry name" value="G2/mitotic-specific cyclin B"/>
    <property type="match status" value="1"/>
</dbReference>
<dbReference type="InterPro" id="IPR006671">
    <property type="entry name" value="Cyclin_N"/>
</dbReference>
<evidence type="ECO:0000256" key="1">
    <source>
        <dbReference type="ARBA" id="ARBA00006955"/>
    </source>
</evidence>
<feature type="compositionally biased region" description="Basic and acidic residues" evidence="6">
    <location>
        <begin position="155"/>
        <end position="181"/>
    </location>
</feature>
<dbReference type="GO" id="GO:0044772">
    <property type="term" value="P:mitotic cell cycle phase transition"/>
    <property type="evidence" value="ECO:0007669"/>
    <property type="project" value="InterPro"/>
</dbReference>
<sequence>MDLNALHQITNENIKKNVLEGKFQQSKTKEEISRKRSRGVLSDVTSFQNIYQIRNDLKQSIKNEEQKQIQRSKRVRLSGKKDNIENKDINKVSIKRKDSQNKTYIKNNSNNKETDEINKSKILKTSSNDTKNDCLAEITTSVVKDTIESSQETVEDNKIESSKNEKIESNKNESDKPDSKKEIKVENEIEKNGKRKSIFEEEIEKTKIEKESEDNEKIEKAKDQEWDDLDAEDEFDPIMVSEYVNEIFEYLREKELSTRPDPDYIENMNPEITWKMRTSLIDWVIQLHYAFKFCLETLYLTINIIDRFLSVRQVSNTYLPLVGIASLFIAAKYEEIIVPSIEQILKAANNCNTPEEVFIVERCILKELEFDLNFPSPLNFLRRISKADEYEMFARTLSKFFMELSLMNNKFLHYLPSQITAASMYLSRIMLDRPEWTPNLRHYSGYHEDELKECVSLLIEQLATPPKNWNRSVLDKYALPKFGKVSLYARQWLKRNIKKAESLIIN</sequence>
<protein>
    <submittedName>
        <fullName evidence="9">A/B/D/E cyclin</fullName>
    </submittedName>
</protein>
<feature type="domain" description="Cyclin-like" evidence="7">
    <location>
        <begin position="379"/>
        <end position="460"/>
    </location>
</feature>
<evidence type="ECO:0000259" key="7">
    <source>
        <dbReference type="SMART" id="SM00385"/>
    </source>
</evidence>
<evidence type="ECO:0000256" key="5">
    <source>
        <dbReference type="RuleBase" id="RU000383"/>
    </source>
</evidence>
<dbReference type="Gene3D" id="1.10.472.10">
    <property type="entry name" value="Cyclin-like"/>
    <property type="match status" value="2"/>
</dbReference>
<evidence type="ECO:0000256" key="6">
    <source>
        <dbReference type="SAM" id="MobiDB-lite"/>
    </source>
</evidence>
<name>A0A1Y2AZT0_9FUNG</name>
<gene>
    <name evidence="9" type="ORF">LY90DRAFT_388178</name>
</gene>
<evidence type="ECO:0000256" key="2">
    <source>
        <dbReference type="ARBA" id="ARBA00022618"/>
    </source>
</evidence>
<feature type="region of interest" description="Disordered" evidence="6">
    <location>
        <begin position="148"/>
        <end position="181"/>
    </location>
</feature>
<comment type="caution">
    <text evidence="9">The sequence shown here is derived from an EMBL/GenBank/DDBJ whole genome shotgun (WGS) entry which is preliminary data.</text>
</comment>
<dbReference type="Pfam" id="PF02984">
    <property type="entry name" value="Cyclin_C"/>
    <property type="match status" value="1"/>
</dbReference>
<dbReference type="GO" id="GO:0051301">
    <property type="term" value="P:cell division"/>
    <property type="evidence" value="ECO:0007669"/>
    <property type="project" value="UniProtKB-KW"/>
</dbReference>
<evidence type="ECO:0000313" key="9">
    <source>
        <dbReference type="EMBL" id="ORY28073.1"/>
    </source>
</evidence>
<feature type="region of interest" description="Disordered" evidence="6">
    <location>
        <begin position="64"/>
        <end position="84"/>
    </location>
</feature>
<dbReference type="CDD" id="cd20512">
    <property type="entry name" value="CYCLIN_CLBs_yeast_rpt2"/>
    <property type="match status" value="1"/>
</dbReference>
<evidence type="ECO:0000256" key="3">
    <source>
        <dbReference type="ARBA" id="ARBA00023127"/>
    </source>
</evidence>
<keyword evidence="10" id="KW-1185">Reference proteome</keyword>
<organism evidence="9 10">
    <name type="scientific">Neocallimastix californiae</name>
    <dbReference type="NCBI Taxonomy" id="1754190"/>
    <lineage>
        <taxon>Eukaryota</taxon>
        <taxon>Fungi</taxon>
        <taxon>Fungi incertae sedis</taxon>
        <taxon>Chytridiomycota</taxon>
        <taxon>Chytridiomycota incertae sedis</taxon>
        <taxon>Neocallimastigomycetes</taxon>
        <taxon>Neocallimastigales</taxon>
        <taxon>Neocallimastigaceae</taxon>
        <taxon>Neocallimastix</taxon>
    </lineage>
</organism>
<evidence type="ECO:0000313" key="10">
    <source>
        <dbReference type="Proteomes" id="UP000193920"/>
    </source>
</evidence>
<dbReference type="PANTHER" id="PTHR10177">
    <property type="entry name" value="CYCLINS"/>
    <property type="match status" value="1"/>
</dbReference>
<feature type="domain" description="Cyclin-like" evidence="7">
    <location>
        <begin position="282"/>
        <end position="366"/>
    </location>
</feature>
<reference evidence="9 10" key="1">
    <citation type="submission" date="2016-08" db="EMBL/GenBank/DDBJ databases">
        <title>A Parts List for Fungal Cellulosomes Revealed by Comparative Genomics.</title>
        <authorList>
            <consortium name="DOE Joint Genome Institute"/>
            <person name="Haitjema C.H."/>
            <person name="Gilmore S.P."/>
            <person name="Henske J.K."/>
            <person name="Solomon K.V."/>
            <person name="De Groot R."/>
            <person name="Kuo A."/>
            <person name="Mondo S.J."/>
            <person name="Salamov A.A."/>
            <person name="Labutti K."/>
            <person name="Zhao Z."/>
            <person name="Chiniquy J."/>
            <person name="Barry K."/>
            <person name="Brewer H.M."/>
            <person name="Purvine S.O."/>
            <person name="Wright A.T."/>
            <person name="Boxma B."/>
            <person name="Van Alen T."/>
            <person name="Hackstein J.H."/>
            <person name="Baker S.E."/>
            <person name="Grigoriev I.V."/>
            <person name="O'Malley M.A."/>
        </authorList>
    </citation>
    <scope>NUCLEOTIDE SEQUENCE [LARGE SCALE GENOMIC DNA]</scope>
    <source>
        <strain evidence="9 10">G1</strain>
    </source>
</reference>
<dbReference type="GO" id="GO:0016538">
    <property type="term" value="F:cyclin-dependent protein serine/threonine kinase regulator activity"/>
    <property type="evidence" value="ECO:0007669"/>
    <property type="project" value="InterPro"/>
</dbReference>
<dbReference type="SMART" id="SM00385">
    <property type="entry name" value="CYCLIN"/>
    <property type="match status" value="2"/>
</dbReference>
<dbReference type="Proteomes" id="UP000193920">
    <property type="component" value="Unassembled WGS sequence"/>
</dbReference>
<dbReference type="InterPro" id="IPR048258">
    <property type="entry name" value="Cyclins_cyclin-box"/>
</dbReference>
<dbReference type="InterPro" id="IPR004367">
    <property type="entry name" value="Cyclin_C-dom"/>
</dbReference>
<proteinExistence type="inferred from homology"/>
<dbReference type="InterPro" id="IPR046965">
    <property type="entry name" value="Cyclin_A/B-like"/>
</dbReference>
<dbReference type="SUPFAM" id="SSF47954">
    <property type="entry name" value="Cyclin-like"/>
    <property type="match status" value="2"/>
</dbReference>
<accession>A0A1Y2AZT0</accession>
<dbReference type="InterPro" id="IPR013763">
    <property type="entry name" value="Cyclin-like_dom"/>
</dbReference>
<keyword evidence="4" id="KW-0131">Cell cycle</keyword>
<dbReference type="PIRSF" id="PIRSF001771">
    <property type="entry name" value="Cyclin_A_B_D_E"/>
    <property type="match status" value="1"/>
</dbReference>
<keyword evidence="2" id="KW-0132">Cell division</keyword>
<dbReference type="PROSITE" id="PS00292">
    <property type="entry name" value="CYCLINS"/>
    <property type="match status" value="1"/>
</dbReference>
<comment type="similarity">
    <text evidence="1">Belongs to the cyclin family. Cyclin AB subfamily.</text>
</comment>
<dbReference type="STRING" id="1754190.A0A1Y2AZT0"/>